<name>M7ZL41_TRIUA</name>
<gene>
    <name evidence="9" type="ORF">TRIUR3_24503</name>
</gene>
<keyword evidence="5 6" id="KW-0443">Lipid metabolism</keyword>
<dbReference type="GO" id="GO:0016042">
    <property type="term" value="P:lipid catabolic process"/>
    <property type="evidence" value="ECO:0007669"/>
    <property type="project" value="UniProtKB-UniRule"/>
</dbReference>
<dbReference type="PANTHER" id="PTHR31828">
    <property type="entry name" value="PHOSPHOLIPASE A1-IIGAMMA"/>
    <property type="match status" value="1"/>
</dbReference>
<dbReference type="eggNOG" id="KOG4569">
    <property type="taxonomic scope" value="Eukaryota"/>
</dbReference>
<keyword evidence="4 6" id="KW-0442">Lipid degradation</keyword>
<feature type="domain" description="Fungal lipase-type" evidence="8">
    <location>
        <begin position="146"/>
        <end position="275"/>
    </location>
</feature>
<dbReference type="AlphaFoldDB" id="M7ZL41"/>
<evidence type="ECO:0000313" key="9">
    <source>
        <dbReference type="EMBL" id="EMS48809.1"/>
    </source>
</evidence>
<dbReference type="OMA" id="ALQWTND"/>
<dbReference type="PANTHER" id="PTHR31828:SF12">
    <property type="entry name" value="PHOSPHOLIPASE A1-II 6"/>
    <property type="match status" value="1"/>
</dbReference>
<proteinExistence type="inferred from homology"/>
<dbReference type="SUPFAM" id="SSF53474">
    <property type="entry name" value="alpha/beta-Hydrolases"/>
    <property type="match status" value="1"/>
</dbReference>
<accession>M7ZL41</accession>
<evidence type="ECO:0000256" key="2">
    <source>
        <dbReference type="ARBA" id="ARBA00010701"/>
    </source>
</evidence>
<comment type="similarity">
    <text evidence="2 6">Belongs to the AB hydrolase superfamily. Lipase family.</text>
</comment>
<evidence type="ECO:0000256" key="1">
    <source>
        <dbReference type="ARBA" id="ARBA00003523"/>
    </source>
</evidence>
<feature type="region of interest" description="Disordered" evidence="7">
    <location>
        <begin position="412"/>
        <end position="439"/>
    </location>
</feature>
<dbReference type="Pfam" id="PF01764">
    <property type="entry name" value="Lipase_3"/>
    <property type="match status" value="1"/>
</dbReference>
<sequence length="454" mass="49819">MSDEQWRLVGPSTATAAARWKELHGEQSWEGLLRPLDLELRRTVIWYGEMAQATYDAFNHERHSPHAGLSRFGRKRFFERVMLPGHAAAYRVTRFLYATSSAHAAKAVAFVKGGHPRSRCRESNWIGYVAVATDAGKSALGRRDVVVAWRGTIQALQWTNDLEFAMVHPTGIIGDATGADVMVHRGWLSIYTSTDPASTHNKESARGQVRKLVGTYKDEEVSITVTGHSLGAALATLSAFDIAENGYNCTASATFPVTAFAFASPRVGGASFKQRSPALPYHDVGVELVIDTSASPYLKAPGDVNVWHNLECYLHGVAGAPTASGEGFEHVVERDVALVNKSYDALKEEHGVPAAWWVPWNRGMVKGDDGRWSLLDCEDEDDREDAVVSPAAQVEIKKEHQVLMINNTTSFKKKGKGKKGNFKKNGKPVAAQVKKPKSGPKPEIECFYYKGTGH</sequence>
<evidence type="ECO:0000256" key="3">
    <source>
        <dbReference type="ARBA" id="ARBA00022801"/>
    </source>
</evidence>
<dbReference type="CDD" id="cd00519">
    <property type="entry name" value="Lipase_3"/>
    <property type="match status" value="1"/>
</dbReference>
<dbReference type="InterPro" id="IPR002921">
    <property type="entry name" value="Fungal_lipase-type"/>
</dbReference>
<reference evidence="9" key="1">
    <citation type="journal article" date="2013" name="Nature">
        <title>Draft genome of the wheat A-genome progenitor Triticum urartu.</title>
        <authorList>
            <person name="Ling H.Q."/>
            <person name="Zhao S."/>
            <person name="Liu D."/>
            <person name="Wang J."/>
            <person name="Sun H."/>
            <person name="Zhang C."/>
            <person name="Fan H."/>
            <person name="Li D."/>
            <person name="Dong L."/>
            <person name="Tao Y."/>
            <person name="Gao C."/>
            <person name="Wu H."/>
            <person name="Li Y."/>
            <person name="Cui Y."/>
            <person name="Guo X."/>
            <person name="Zheng S."/>
            <person name="Wang B."/>
            <person name="Yu K."/>
            <person name="Liang Q."/>
            <person name="Yang W."/>
            <person name="Lou X."/>
            <person name="Chen J."/>
            <person name="Feng M."/>
            <person name="Jian J."/>
            <person name="Zhang X."/>
            <person name="Luo G."/>
            <person name="Jiang Y."/>
            <person name="Liu J."/>
            <person name="Wang Z."/>
            <person name="Sha Y."/>
            <person name="Zhang B."/>
            <person name="Wu H."/>
            <person name="Tang D."/>
            <person name="Shen Q."/>
            <person name="Xue P."/>
            <person name="Zou S."/>
            <person name="Wang X."/>
            <person name="Liu X."/>
            <person name="Wang F."/>
            <person name="Yang Y."/>
            <person name="An X."/>
            <person name="Dong Z."/>
            <person name="Zhang K."/>
            <person name="Zhang X."/>
            <person name="Luo M.C."/>
            <person name="Dvorak J."/>
            <person name="Tong Y."/>
            <person name="Wang J."/>
            <person name="Yang H."/>
            <person name="Li Z."/>
            <person name="Wang D."/>
            <person name="Zhang A."/>
            <person name="Wang J."/>
        </authorList>
    </citation>
    <scope>NUCLEOTIDE SEQUENCE</scope>
</reference>
<evidence type="ECO:0000256" key="6">
    <source>
        <dbReference type="RuleBase" id="RU367093"/>
    </source>
</evidence>
<feature type="compositionally biased region" description="Basic residues" evidence="7">
    <location>
        <begin position="412"/>
        <end position="426"/>
    </location>
</feature>
<dbReference type="InterPro" id="IPR033556">
    <property type="entry name" value="PLA"/>
</dbReference>
<keyword evidence="3 6" id="KW-0378">Hydrolase</keyword>
<evidence type="ECO:0000259" key="8">
    <source>
        <dbReference type="Pfam" id="PF01764"/>
    </source>
</evidence>
<evidence type="ECO:0000256" key="7">
    <source>
        <dbReference type="SAM" id="MobiDB-lite"/>
    </source>
</evidence>
<dbReference type="GO" id="GO:0008970">
    <property type="term" value="F:phospholipase A1 activity"/>
    <property type="evidence" value="ECO:0007669"/>
    <property type="project" value="UniProtKB-UniRule"/>
</dbReference>
<dbReference type="Gene3D" id="3.40.50.1820">
    <property type="entry name" value="alpha/beta hydrolase"/>
    <property type="match status" value="1"/>
</dbReference>
<organism evidence="9">
    <name type="scientific">Triticum urartu</name>
    <name type="common">Red wild einkorn</name>
    <name type="synonym">Crithodium urartu</name>
    <dbReference type="NCBI Taxonomy" id="4572"/>
    <lineage>
        <taxon>Eukaryota</taxon>
        <taxon>Viridiplantae</taxon>
        <taxon>Streptophyta</taxon>
        <taxon>Embryophyta</taxon>
        <taxon>Tracheophyta</taxon>
        <taxon>Spermatophyta</taxon>
        <taxon>Magnoliopsida</taxon>
        <taxon>Liliopsida</taxon>
        <taxon>Poales</taxon>
        <taxon>Poaceae</taxon>
        <taxon>BOP clade</taxon>
        <taxon>Pooideae</taxon>
        <taxon>Triticodae</taxon>
        <taxon>Triticeae</taxon>
        <taxon>Triticinae</taxon>
        <taxon>Triticum</taxon>
    </lineage>
</organism>
<evidence type="ECO:0000256" key="4">
    <source>
        <dbReference type="ARBA" id="ARBA00022963"/>
    </source>
</evidence>
<protein>
    <recommendedName>
        <fullName evidence="6">Phospholipase A1</fullName>
        <ecNumber evidence="6">3.1.1.-</ecNumber>
    </recommendedName>
</protein>
<dbReference type="EC" id="3.1.1.-" evidence="6"/>
<dbReference type="InterPro" id="IPR029058">
    <property type="entry name" value="AB_hydrolase_fold"/>
</dbReference>
<dbReference type="EMBL" id="KD249974">
    <property type="protein sequence ID" value="EMS48809.1"/>
    <property type="molecule type" value="Genomic_DNA"/>
</dbReference>
<comment type="function">
    <text evidence="1 6">Acylhydrolase that catalyzes the hydrolysis of phospholipids at the sn-1 position.</text>
</comment>
<evidence type="ECO:0000256" key="5">
    <source>
        <dbReference type="ARBA" id="ARBA00023098"/>
    </source>
</evidence>
<dbReference type="STRING" id="4572.M7ZL41"/>